<dbReference type="Pfam" id="PF02199">
    <property type="entry name" value="SapA"/>
    <property type="match status" value="1"/>
</dbReference>
<feature type="domain" description="Saposin B-type" evidence="8">
    <location>
        <begin position="254"/>
        <end position="334"/>
    </location>
</feature>
<sequence length="1082" mass="120127">MQLYYRFLLISCLLGTTFGMQLLGANRCTWGPSWWCINETTANDCGATQHCIDNVWQIPATKKQQSKAMENFLKNPLGLLPIGIIPQPEHSVRLTQDACDTCLNRVLEIKILIKDNATSEGFEKLLINECIKWFNNEDSCYEIISHSSEAIFSIIKRSSPEQVCDLVLQCGNTCSECKSGVVVVEKALSQNLTDQEIVYLFIEFCAKLGPYSGECKAAVTSRMDLVIDDLIDFLQNDPCGSLGACDSSLQLVSSDVECTLCLFIWEYVVHEVSLNSTEEEIKNALKEICQYLGKLKDICSNFVDTNVGDIIVDILNNESPHKFCTQIKACNSSSTFALSPLPKQTTSALLCSALASIFQSLFSTDLIVRSLVQVFYMTCNMLPDDTAVENCQSFVMLYVAGILQIINAALPVSYLCIAFLGNNPNAISNIYDNSIEFSPAVHGEIECAICELVLEIVRMDIDTNKSVKDIQNDVNMTCQLLPEGTIRKDCESGVLLVPVVLDLLAHNCVPHEICYVLTACPNNSSIETTTLAKHATQVESFDVTCFACKTGVQLTFSFLASNHTVQEMIYIINGLCTIVSPNYGCEGFLQDLLPPLLNYLQQQFSPEEVCIGIGMCQNDEVGGYTVDKNAPIEESEDIGCLVCSALATLLDDYTGSYSENTIISVASALCNQFGEFSDECKTIVANNLPNIIEKLRAGESPQQLCAEVKLCQAVTSRVSASLMKVIADKDEDQCDTCLDGIDSIKSMLANKGEDYTKDYLIQQCIAAYSKIICNEAISHLIKIIQTGEDPSDICSQLNLCSLEPGLESYIDCDTCLKYGKELENRITDETSQDDFDDILFNVCRQNASKTICKIVVKRFSQELFKLMVTQGQSYEQICKEMADCSVSSPSFEVSSNTMYCAECKFIIMITKQAISKTSEEDIEKYLDTLCNMLGENQYEQCKYLLDSFISKLYEILNGDMSVTELCEEINACSSQQVTLQKTYLQLWEELQQSPSTDCILCTWISQSIHPQLIDMYSHESLKYKLASKCAKLPLHNQASCEEFVENNYFISALKSNSNSPICQAINICQGKSRTPAGFSLFI</sequence>
<dbReference type="GO" id="GO:0005576">
    <property type="term" value="C:extracellular region"/>
    <property type="evidence" value="ECO:0007669"/>
    <property type="project" value="UniProtKB-SubCell"/>
</dbReference>
<protein>
    <recommendedName>
        <fullName evidence="12">Proactivator polypeptide</fullName>
    </recommendedName>
</protein>
<dbReference type="InterPro" id="IPR008138">
    <property type="entry name" value="SapB_2"/>
</dbReference>
<dbReference type="GO" id="GO:0016020">
    <property type="term" value="C:membrane"/>
    <property type="evidence" value="ECO:0007669"/>
    <property type="project" value="GOC"/>
</dbReference>
<dbReference type="SMART" id="SM00741">
    <property type="entry name" value="SapB"/>
    <property type="match status" value="10"/>
</dbReference>
<feature type="domain" description="Saposin B-type" evidence="8">
    <location>
        <begin position="541"/>
        <end position="620"/>
    </location>
</feature>
<dbReference type="Pfam" id="PF03489">
    <property type="entry name" value="SapB_2"/>
    <property type="match status" value="2"/>
</dbReference>
<keyword evidence="11" id="KW-1185">Reference proteome</keyword>
<evidence type="ECO:0000256" key="4">
    <source>
        <dbReference type="ARBA" id="ARBA00022737"/>
    </source>
</evidence>
<reference evidence="10 11" key="1">
    <citation type="journal article" date="2023" name="BMC Biol.">
        <title>The compact genome of the sponge Oopsacas minuta (Hexactinellida) is lacking key metazoan core genes.</title>
        <authorList>
            <person name="Santini S."/>
            <person name="Schenkelaars Q."/>
            <person name="Jourda C."/>
            <person name="Duchesne M."/>
            <person name="Belahbib H."/>
            <person name="Rocher C."/>
            <person name="Selva M."/>
            <person name="Riesgo A."/>
            <person name="Vervoort M."/>
            <person name="Leys S.P."/>
            <person name="Kodjabachian L."/>
            <person name="Le Bivic A."/>
            <person name="Borchiellini C."/>
            <person name="Claverie J.M."/>
            <person name="Renard E."/>
        </authorList>
    </citation>
    <scope>NUCLEOTIDE SEQUENCE [LARGE SCALE GENOMIC DNA]</scope>
    <source>
        <strain evidence="10">SPO-2</strain>
    </source>
</reference>
<dbReference type="GO" id="GO:0006665">
    <property type="term" value="P:sphingolipid metabolic process"/>
    <property type="evidence" value="ECO:0007669"/>
    <property type="project" value="InterPro"/>
</dbReference>
<keyword evidence="3 7" id="KW-0732">Signal</keyword>
<dbReference type="InterPro" id="IPR051428">
    <property type="entry name" value="Sphingo_Act-Surfact_Prot"/>
</dbReference>
<evidence type="ECO:0000259" key="9">
    <source>
        <dbReference type="PROSITE" id="PS51110"/>
    </source>
</evidence>
<comment type="subcellular location">
    <subcellularLocation>
        <location evidence="1">Secreted</location>
    </subcellularLocation>
</comment>
<feature type="domain" description="Saposin A-type" evidence="9">
    <location>
        <begin position="21"/>
        <end position="61"/>
    </location>
</feature>
<dbReference type="InterPro" id="IPR008373">
    <property type="entry name" value="Saposin"/>
</dbReference>
<dbReference type="PANTHER" id="PTHR11480">
    <property type="entry name" value="SAPOSIN-RELATED"/>
    <property type="match status" value="1"/>
</dbReference>
<dbReference type="InterPro" id="IPR011001">
    <property type="entry name" value="Saposin-like"/>
</dbReference>
<evidence type="ECO:0000259" key="8">
    <source>
        <dbReference type="PROSITE" id="PS50015"/>
    </source>
</evidence>
<feature type="signal peptide" evidence="7">
    <location>
        <begin position="1"/>
        <end position="19"/>
    </location>
</feature>
<dbReference type="InterPro" id="IPR008139">
    <property type="entry name" value="SaposinB_dom"/>
</dbReference>
<evidence type="ECO:0000256" key="1">
    <source>
        <dbReference type="ARBA" id="ARBA00004613"/>
    </source>
</evidence>
<dbReference type="Proteomes" id="UP001165289">
    <property type="component" value="Unassembled WGS sequence"/>
</dbReference>
<keyword evidence="2" id="KW-0964">Secreted</keyword>
<evidence type="ECO:0008006" key="12">
    <source>
        <dbReference type="Google" id="ProtNLM"/>
    </source>
</evidence>
<organism evidence="10 11">
    <name type="scientific">Oopsacas minuta</name>
    <dbReference type="NCBI Taxonomy" id="111878"/>
    <lineage>
        <taxon>Eukaryota</taxon>
        <taxon>Metazoa</taxon>
        <taxon>Porifera</taxon>
        <taxon>Hexactinellida</taxon>
        <taxon>Hexasterophora</taxon>
        <taxon>Lyssacinosida</taxon>
        <taxon>Leucopsacidae</taxon>
        <taxon>Oopsacas</taxon>
    </lineage>
</organism>
<dbReference type="Pfam" id="PF05184">
    <property type="entry name" value="SapB_1"/>
    <property type="match status" value="1"/>
</dbReference>
<dbReference type="GO" id="GO:0005764">
    <property type="term" value="C:lysosome"/>
    <property type="evidence" value="ECO:0007669"/>
    <property type="project" value="InterPro"/>
</dbReference>
<keyword evidence="4" id="KW-0677">Repeat</keyword>
<feature type="domain" description="Saposin B-type" evidence="8">
    <location>
        <begin position="896"/>
        <end position="976"/>
    </location>
</feature>
<feature type="domain" description="Saposin B-type" evidence="8">
    <location>
        <begin position="170"/>
        <end position="249"/>
    </location>
</feature>
<comment type="caution">
    <text evidence="10">The sequence shown here is derived from an EMBL/GenBank/DDBJ whole genome shotgun (WGS) entry which is preliminary data.</text>
</comment>
<proteinExistence type="predicted"/>
<evidence type="ECO:0000256" key="6">
    <source>
        <dbReference type="ARBA" id="ARBA00023180"/>
    </source>
</evidence>
<dbReference type="PRINTS" id="PR01797">
    <property type="entry name" value="SAPOSIN"/>
</dbReference>
<feature type="domain" description="Saposin B-type" evidence="8">
    <location>
        <begin position="808"/>
        <end position="888"/>
    </location>
</feature>
<dbReference type="AlphaFoldDB" id="A0AAV7K5C1"/>
<feature type="domain" description="Saposin B-type" evidence="8">
    <location>
        <begin position="95"/>
        <end position="167"/>
    </location>
</feature>
<evidence type="ECO:0000256" key="7">
    <source>
        <dbReference type="SAM" id="SignalP"/>
    </source>
</evidence>
<dbReference type="PROSITE" id="PS51110">
    <property type="entry name" value="SAP_A"/>
    <property type="match status" value="1"/>
</dbReference>
<name>A0AAV7K5C1_9METZ</name>
<dbReference type="Gene3D" id="1.10.225.10">
    <property type="entry name" value="Saposin-like"/>
    <property type="match status" value="10"/>
</dbReference>
<evidence type="ECO:0000256" key="5">
    <source>
        <dbReference type="ARBA" id="ARBA00023157"/>
    </source>
</evidence>
<evidence type="ECO:0000313" key="11">
    <source>
        <dbReference type="Proteomes" id="UP001165289"/>
    </source>
</evidence>
<dbReference type="InterPro" id="IPR003119">
    <property type="entry name" value="SAP_A"/>
</dbReference>
<keyword evidence="6" id="KW-0325">Glycoprotein</keyword>
<evidence type="ECO:0000256" key="2">
    <source>
        <dbReference type="ARBA" id="ARBA00022525"/>
    </source>
</evidence>
<accession>A0AAV7K5C1</accession>
<gene>
    <name evidence="10" type="ORF">LOD99_2122</name>
</gene>
<dbReference type="SUPFAM" id="SSF47862">
    <property type="entry name" value="Saposin"/>
    <property type="match status" value="9"/>
</dbReference>
<dbReference type="SMART" id="SM00162">
    <property type="entry name" value="SAPA"/>
    <property type="match status" value="1"/>
</dbReference>
<evidence type="ECO:0000313" key="10">
    <source>
        <dbReference type="EMBL" id="KAI6655624.1"/>
    </source>
</evidence>
<feature type="domain" description="Saposin B-type" evidence="8">
    <location>
        <begin position="636"/>
        <end position="715"/>
    </location>
</feature>
<feature type="domain" description="Saposin B-type" evidence="8">
    <location>
        <begin position="443"/>
        <end position="524"/>
    </location>
</feature>
<dbReference type="InterPro" id="IPR007856">
    <property type="entry name" value="SapB_1"/>
</dbReference>
<keyword evidence="5" id="KW-1015">Disulfide bond</keyword>
<evidence type="ECO:0000256" key="3">
    <source>
        <dbReference type="ARBA" id="ARBA00022729"/>
    </source>
</evidence>
<feature type="chain" id="PRO_5043596987" description="Proactivator polypeptide" evidence="7">
    <location>
        <begin position="20"/>
        <end position="1082"/>
    </location>
</feature>
<dbReference type="PROSITE" id="PS50015">
    <property type="entry name" value="SAP_B"/>
    <property type="match status" value="8"/>
</dbReference>
<dbReference type="EMBL" id="JAKMXF010000188">
    <property type="protein sequence ID" value="KAI6655624.1"/>
    <property type="molecule type" value="Genomic_DNA"/>
</dbReference>